<dbReference type="GO" id="GO:0046872">
    <property type="term" value="F:metal ion binding"/>
    <property type="evidence" value="ECO:0007669"/>
    <property type="project" value="UniProtKB-KW"/>
</dbReference>
<organism evidence="4 5">
    <name type="scientific">Gleimia europaea ACS-120-V-Col10b</name>
    <dbReference type="NCBI Taxonomy" id="883069"/>
    <lineage>
        <taxon>Bacteria</taxon>
        <taxon>Bacillati</taxon>
        <taxon>Actinomycetota</taxon>
        <taxon>Actinomycetes</taxon>
        <taxon>Actinomycetales</taxon>
        <taxon>Actinomycetaceae</taxon>
        <taxon>Gleimia</taxon>
    </lineage>
</organism>
<dbReference type="GO" id="GO:0005524">
    <property type="term" value="F:ATP binding"/>
    <property type="evidence" value="ECO:0007669"/>
    <property type="project" value="UniProtKB-UniRule"/>
</dbReference>
<keyword evidence="1" id="KW-0547">Nucleotide-binding</keyword>
<dbReference type="InterPro" id="IPR013564">
    <property type="entry name" value="MurT_C"/>
</dbReference>
<keyword evidence="1" id="KW-0479">Metal-binding</keyword>
<dbReference type="Pfam" id="PF08353">
    <property type="entry name" value="MurT_C"/>
    <property type="match status" value="1"/>
</dbReference>
<feature type="domain" description="Lipid II isoglutaminyl synthase (glutamine-hydrolyzing) subunit MurT C-terminal" evidence="3">
    <location>
        <begin position="299"/>
        <end position="396"/>
    </location>
</feature>
<comment type="catalytic activity">
    <reaction evidence="1">
        <text>beta-D-GlcNAc-(1-&gt;4)-Mur2Ac(oyl-L-Ala-gamma-D-Glu-L-Lys-D-Ala-D-Ala)-di-trans,octa-cis-undecaprenyl diphosphate + L-glutamine + ATP + H2O = beta-D-GlcNAc-(1-&gt;4)-Mur2Ac(oyl-L-Ala-D-isoglutaminyl-L-Lys-D-Ala-D-Ala)-di-trans,octa-cis-undecaprenyl diphosphate + L-glutamate + ADP + phosphate + H(+)</text>
        <dbReference type="Rhea" id="RHEA:57928"/>
        <dbReference type="ChEBI" id="CHEBI:15377"/>
        <dbReference type="ChEBI" id="CHEBI:15378"/>
        <dbReference type="ChEBI" id="CHEBI:29985"/>
        <dbReference type="ChEBI" id="CHEBI:30616"/>
        <dbReference type="ChEBI" id="CHEBI:43474"/>
        <dbReference type="ChEBI" id="CHEBI:58359"/>
        <dbReference type="ChEBI" id="CHEBI:60033"/>
        <dbReference type="ChEBI" id="CHEBI:62233"/>
        <dbReference type="ChEBI" id="CHEBI:456216"/>
        <dbReference type="EC" id="6.3.5.13"/>
    </reaction>
</comment>
<dbReference type="EC" id="6.3.5.13" evidence="1"/>
<dbReference type="GO" id="GO:0008360">
    <property type="term" value="P:regulation of cell shape"/>
    <property type="evidence" value="ECO:0007669"/>
    <property type="project" value="UniProtKB-KW"/>
</dbReference>
<dbReference type="PANTHER" id="PTHR23135">
    <property type="entry name" value="MUR LIGASE FAMILY MEMBER"/>
    <property type="match status" value="1"/>
</dbReference>
<dbReference type="InterPro" id="IPR043703">
    <property type="entry name" value="Lipid_II_synth_MurT"/>
</dbReference>
<dbReference type="HAMAP" id="MF_02214">
    <property type="entry name" value="Lipid_II_synth_MurT"/>
    <property type="match status" value="1"/>
</dbReference>
<keyword evidence="1" id="KW-0573">Peptidoglycan synthesis</keyword>
<dbReference type="RefSeq" id="WP_016444668.1">
    <property type="nucleotide sequence ID" value="NZ_KE150266.1"/>
</dbReference>
<dbReference type="AlphaFoldDB" id="A0A9W5RFK7"/>
<dbReference type="PANTHER" id="PTHR23135:SF7">
    <property type="entry name" value="LIPID II ISOGLUTAMINYL SYNTHASE (GLUTAMINE-HYDROLYZING) SUBUNIT MURT"/>
    <property type="match status" value="1"/>
</dbReference>
<dbReference type="GO" id="GO:0016881">
    <property type="term" value="F:acid-amino acid ligase activity"/>
    <property type="evidence" value="ECO:0007669"/>
    <property type="project" value="InterPro"/>
</dbReference>
<name>A0A9W5RFK7_9ACTO</name>
<gene>
    <name evidence="1" type="primary">murT</name>
    <name evidence="4" type="ORF">HMPREF9238_01334</name>
</gene>
<keyword evidence="1" id="KW-0133">Cell shape</keyword>
<dbReference type="Proteomes" id="UP000014387">
    <property type="component" value="Unassembled WGS sequence"/>
</dbReference>
<comment type="catalytic activity">
    <reaction evidence="1">
        <text>beta-D-GlcNAc-(1-&gt;4)-Mur2Ac(oyl-L-Ala-gamma-D-Glu-L-Lys-D-Ala-D-Ala)-di-trans,octa-cis-undecaprenyl diphosphate + ATP = beta-D-GlcNAc-(1-&gt;4)-Mur2Ac(oyl-L-Ala-gamma-D-O-P-Glu-L-Lys-D-Ala-D-Ala)-di-trans,octa-cis-undecaprenyl diphosphate + ADP</text>
        <dbReference type="Rhea" id="RHEA:59488"/>
        <dbReference type="ChEBI" id="CHEBI:30616"/>
        <dbReference type="ChEBI" id="CHEBI:60033"/>
        <dbReference type="ChEBI" id="CHEBI:143132"/>
        <dbReference type="ChEBI" id="CHEBI:456216"/>
    </reaction>
</comment>
<evidence type="ECO:0000313" key="4">
    <source>
        <dbReference type="EMBL" id="EPD31558.1"/>
    </source>
</evidence>
<dbReference type="GO" id="GO:0071555">
    <property type="term" value="P:cell wall organization"/>
    <property type="evidence" value="ECO:0007669"/>
    <property type="project" value="UniProtKB-KW"/>
</dbReference>
<comment type="function">
    <text evidence="1">The lipid II isoglutaminyl synthase complex catalyzes the formation of alpha-D-isoglutamine in the cell wall lipid II stem peptide. The MurT subunit catalyzes the ATP-dependent amidation of D-glutamate residue of lipid II, converting it to an isoglutamine residue.</text>
</comment>
<feature type="active site" evidence="1">
    <location>
        <position position="332"/>
    </location>
</feature>
<protein>
    <recommendedName>
        <fullName evidence="1">Lipid II isoglutaminyl synthase (glutamine-hydrolyzing) subunit MurT</fullName>
        <ecNumber evidence="1">6.3.5.13</ecNumber>
    </recommendedName>
</protein>
<dbReference type="OrthoDB" id="9803907at2"/>
<evidence type="ECO:0000259" key="3">
    <source>
        <dbReference type="Pfam" id="PF08353"/>
    </source>
</evidence>
<sequence length="412" mass="43751">MQVELRGSLAKNAGRFASWASQKSGRGSGGVIGGRVALALDPKVLEKVSLGKKIVIVTGTNGKSTTTSMVREALKSKGRVASNVLGDNMTGGVTAALIEQGEAEFAALEVDELYVPAVARAVKPAGFVLLNLSRDQLDRVGEAGAVEARIRQAVDENPQAFVVANCDDPLIVSAAWDAKNPIWVSAGVTRTADSVTFPRTNTPVVRSGDSWHVPGSSFARPEPAWTVEDGAVVFAGAAHPLALALPGRANQGNAAQAVAAAHALGVSIDQAIAQINKVTQVSGRYARRNLDGRLTRIVLAKNPAGWQESLSMVEEDACIILAVNGRVGDGEDLSWLWDVDFAPLQGRKIIVCGERRADLAVRLEYADFEFELVETPQDGLKRAPEGNVDVVANYTAAHGLNNWISREYEEAK</sequence>
<reference evidence="4 5" key="1">
    <citation type="submission" date="2013-05" db="EMBL/GenBank/DDBJ databases">
        <title>The Genome Sequence of Actinomyces europaeus ACS-120-V-COL10B.</title>
        <authorList>
            <consortium name="The Broad Institute Genomics Platform"/>
            <person name="Earl A."/>
            <person name="Ward D."/>
            <person name="Feldgarden M."/>
            <person name="Gevers D."/>
            <person name="Saerens B."/>
            <person name="Vaneechoutte M."/>
            <person name="Walker B."/>
            <person name="Young S."/>
            <person name="Zeng Q."/>
            <person name="Gargeya S."/>
            <person name="Fitzgerald M."/>
            <person name="Haas B."/>
            <person name="Abouelleil A."/>
            <person name="Allen A.W."/>
            <person name="Alvarado L."/>
            <person name="Arachchi H.M."/>
            <person name="Berlin A.M."/>
            <person name="Chapman S.B."/>
            <person name="Gainer-Dewar J."/>
            <person name="Goldberg J."/>
            <person name="Griggs A."/>
            <person name="Gujja S."/>
            <person name="Hansen M."/>
            <person name="Howarth C."/>
            <person name="Imamovic A."/>
            <person name="Ireland A."/>
            <person name="Larimer J."/>
            <person name="McCowan C."/>
            <person name="Murphy C."/>
            <person name="Pearson M."/>
            <person name="Poon T.W."/>
            <person name="Priest M."/>
            <person name="Roberts A."/>
            <person name="Saif S."/>
            <person name="Shea T."/>
            <person name="Sisk P."/>
            <person name="Sykes S."/>
            <person name="Wortman J."/>
            <person name="Nusbaum C."/>
            <person name="Birren B."/>
        </authorList>
    </citation>
    <scope>NUCLEOTIDE SEQUENCE [LARGE SCALE GENOMIC DNA]</scope>
    <source>
        <strain evidence="4 5">ACS-120-V-Col10b</strain>
    </source>
</reference>
<comment type="caution">
    <text evidence="1">Lacks conserved residue(s) required for the propagation of feature annotation.</text>
</comment>
<proteinExistence type="inferred from homology"/>
<keyword evidence="5" id="KW-1185">Reference proteome</keyword>
<dbReference type="InterPro" id="IPR036565">
    <property type="entry name" value="Mur-like_cat_sf"/>
</dbReference>
<dbReference type="GO" id="GO:0009252">
    <property type="term" value="P:peptidoglycan biosynthetic process"/>
    <property type="evidence" value="ECO:0007669"/>
    <property type="project" value="UniProtKB-UniRule"/>
</dbReference>
<dbReference type="Gene3D" id="3.40.1190.10">
    <property type="entry name" value="Mur-like, catalytic domain"/>
    <property type="match status" value="1"/>
</dbReference>
<comment type="catalytic activity">
    <reaction evidence="1">
        <text>beta-D-GlcNAc-(1-&gt;4)-Mur2Ac(oyl-L-Ala-gamma-D-O-P-Glu-L-Lys-D-Ala-D-Ala)-di-trans,octa-cis-undecaprenyl diphosphate + NH4(+) = beta-D-GlcNAc-(1-&gt;4)-Mur2Ac(oyl-L-Ala-D-isoglutaminyl-L-Lys-D-Ala-D-Ala)-di-trans,octa-cis-undecaprenyl diphosphate + phosphate + H(+)</text>
        <dbReference type="Rhea" id="RHEA:57932"/>
        <dbReference type="ChEBI" id="CHEBI:15378"/>
        <dbReference type="ChEBI" id="CHEBI:28938"/>
        <dbReference type="ChEBI" id="CHEBI:43474"/>
        <dbReference type="ChEBI" id="CHEBI:62233"/>
        <dbReference type="ChEBI" id="CHEBI:143132"/>
    </reaction>
</comment>
<accession>A0A9W5RFK7</accession>
<comment type="subunit">
    <text evidence="1">Forms a heterodimer with GatD.</text>
</comment>
<dbReference type="EMBL" id="AGWN01000001">
    <property type="protein sequence ID" value="EPD31558.1"/>
    <property type="molecule type" value="Genomic_DNA"/>
</dbReference>
<comment type="similarity">
    <text evidence="1">Belongs to the MurCDEF family. MurT subfamily.</text>
</comment>
<dbReference type="SUPFAM" id="SSF53623">
    <property type="entry name" value="MurD-like peptide ligases, catalytic domain"/>
    <property type="match status" value="1"/>
</dbReference>
<evidence type="ECO:0000259" key="2">
    <source>
        <dbReference type="Pfam" id="PF08245"/>
    </source>
</evidence>
<dbReference type="Pfam" id="PF08245">
    <property type="entry name" value="Mur_ligase_M"/>
    <property type="match status" value="1"/>
</dbReference>
<dbReference type="GO" id="GO:0140282">
    <property type="term" value="F:carbon-nitrogen ligase activity on lipid II"/>
    <property type="evidence" value="ECO:0007669"/>
    <property type="project" value="UniProtKB-UniRule"/>
</dbReference>
<feature type="domain" description="Mur ligase central" evidence="2">
    <location>
        <begin position="57"/>
        <end position="261"/>
    </location>
</feature>
<comment type="pathway">
    <text evidence="1">Cell wall biogenesis; peptidoglycan biosynthesis.</text>
</comment>
<comment type="caution">
    <text evidence="4">The sequence shown here is derived from an EMBL/GenBank/DDBJ whole genome shotgun (WGS) entry which is preliminary data.</text>
</comment>
<keyword evidence="1" id="KW-0961">Cell wall biogenesis/degradation</keyword>
<keyword evidence="1" id="KW-0436">Ligase</keyword>
<dbReference type="InterPro" id="IPR013221">
    <property type="entry name" value="Mur_ligase_cen"/>
</dbReference>
<keyword evidence="1" id="KW-0067">ATP-binding</keyword>
<evidence type="ECO:0000256" key="1">
    <source>
        <dbReference type="HAMAP-Rule" id="MF_02214"/>
    </source>
</evidence>
<evidence type="ECO:0000313" key="5">
    <source>
        <dbReference type="Proteomes" id="UP000014387"/>
    </source>
</evidence>